<feature type="transmembrane region" description="Helical" evidence="6">
    <location>
        <begin position="230"/>
        <end position="251"/>
    </location>
</feature>
<evidence type="ECO:0000256" key="2">
    <source>
        <dbReference type="ARBA" id="ARBA00022448"/>
    </source>
</evidence>
<evidence type="ECO:0000259" key="7">
    <source>
        <dbReference type="PROSITE" id="PS50850"/>
    </source>
</evidence>
<evidence type="ECO:0000256" key="1">
    <source>
        <dbReference type="ARBA" id="ARBA00004651"/>
    </source>
</evidence>
<evidence type="ECO:0000256" key="6">
    <source>
        <dbReference type="SAM" id="Phobius"/>
    </source>
</evidence>
<feature type="transmembrane region" description="Helical" evidence="6">
    <location>
        <begin position="271"/>
        <end position="295"/>
    </location>
</feature>
<evidence type="ECO:0000256" key="3">
    <source>
        <dbReference type="ARBA" id="ARBA00022692"/>
    </source>
</evidence>
<keyword evidence="4 6" id="KW-1133">Transmembrane helix</keyword>
<accession>A0ABT7LZU2</accession>
<dbReference type="PROSITE" id="PS50850">
    <property type="entry name" value="MFS"/>
    <property type="match status" value="1"/>
</dbReference>
<comment type="caution">
    <text evidence="8">The sequence shown here is derived from an EMBL/GenBank/DDBJ whole genome shotgun (WGS) entry which is preliminary data.</text>
</comment>
<dbReference type="Proteomes" id="UP001230986">
    <property type="component" value="Unassembled WGS sequence"/>
</dbReference>
<dbReference type="SUPFAM" id="SSF103473">
    <property type="entry name" value="MFS general substrate transporter"/>
    <property type="match status" value="1"/>
</dbReference>
<feature type="transmembrane region" description="Helical" evidence="6">
    <location>
        <begin position="392"/>
        <end position="413"/>
    </location>
</feature>
<keyword evidence="2" id="KW-0813">Transport</keyword>
<feature type="transmembrane region" description="Helical" evidence="6">
    <location>
        <begin position="176"/>
        <end position="196"/>
    </location>
</feature>
<dbReference type="EMBL" id="JASVEJ010000021">
    <property type="protein sequence ID" value="MDL5056910.1"/>
    <property type="molecule type" value="Genomic_DNA"/>
</dbReference>
<keyword evidence="3 6" id="KW-0812">Transmembrane</keyword>
<dbReference type="RefSeq" id="WP_285963131.1">
    <property type="nucleotide sequence ID" value="NZ_JASVEJ010000021.1"/>
</dbReference>
<dbReference type="InterPro" id="IPR011701">
    <property type="entry name" value="MFS"/>
</dbReference>
<sequence>MSRFFKSPWPWVYIPTLYFAEGLPYVMVNDASVVAYKGMGVSNELIGLTSLLYLPWVIKPLWGPVVDLTGTKRSWILATQALMAIGFFLVALSFGTGFFFATSLAFLILIAFASATHDIAADGFYLLALDKQKQAFYVGIRSTFYRLAAITGAGLLVALAGYWMNQGISPAESWKYVFLLVCGLFLLLAFFHWIYLPKPAADSQREKSSLKEMGKGFLDAFACYFRQKDIGIIVAFILLFRLGEAMLVKMISPFLMDQSGAGGLGFDTEQVGIINGTYGTIGLLVGGILGGILIARFGLRKCLWPMVGAIHLPNLAYIYMATALPDIGIAGVFVVLEKFGYGFGFTAFLVILMRSVDERFKTSHFAISTGFMAMGMMLPGMVSGYLQASLGYAWFFTMVCLATIPGMLTIFFLPLRRFDEEQKEVV</sequence>
<dbReference type="InterPro" id="IPR004752">
    <property type="entry name" value="AmpG_permease/AT-1"/>
</dbReference>
<dbReference type="Gene3D" id="1.20.1250.20">
    <property type="entry name" value="MFS general substrate transporter like domains"/>
    <property type="match status" value="2"/>
</dbReference>
<dbReference type="PANTHER" id="PTHR12778:SF10">
    <property type="entry name" value="MAJOR FACILITATOR SUPERFAMILY DOMAIN-CONTAINING PROTEIN 3"/>
    <property type="match status" value="1"/>
</dbReference>
<dbReference type="PANTHER" id="PTHR12778">
    <property type="entry name" value="SOLUTE CARRIER FAMILY 33 ACETYL-COA TRANSPORTER -RELATED"/>
    <property type="match status" value="1"/>
</dbReference>
<evidence type="ECO:0000313" key="8">
    <source>
        <dbReference type="EMBL" id="MDL5056910.1"/>
    </source>
</evidence>
<evidence type="ECO:0000256" key="4">
    <source>
        <dbReference type="ARBA" id="ARBA00022989"/>
    </source>
</evidence>
<feature type="transmembrane region" description="Helical" evidence="6">
    <location>
        <begin position="327"/>
        <end position="353"/>
    </location>
</feature>
<reference evidence="8 9" key="1">
    <citation type="submission" date="2023-06" db="EMBL/GenBank/DDBJ databases">
        <title>Whole genome sequence of Oscillatoria calcuttensis NRMC-F 0142.</title>
        <authorList>
            <person name="Shakena Fathima T."/>
            <person name="Muralitharan G."/>
            <person name="Thajuddin N."/>
        </authorList>
    </citation>
    <scope>NUCLEOTIDE SEQUENCE [LARGE SCALE GENOMIC DNA]</scope>
    <source>
        <strain evidence="8 9">NRMC-F 0142</strain>
    </source>
</reference>
<evidence type="ECO:0000256" key="5">
    <source>
        <dbReference type="ARBA" id="ARBA00023136"/>
    </source>
</evidence>
<feature type="domain" description="Major facilitator superfamily (MFS) profile" evidence="7">
    <location>
        <begin position="1"/>
        <end position="417"/>
    </location>
</feature>
<dbReference type="InterPro" id="IPR036259">
    <property type="entry name" value="MFS_trans_sf"/>
</dbReference>
<proteinExistence type="predicted"/>
<keyword evidence="9" id="KW-1185">Reference proteome</keyword>
<feature type="transmembrane region" description="Helical" evidence="6">
    <location>
        <begin position="75"/>
        <end position="100"/>
    </location>
</feature>
<feature type="transmembrane region" description="Helical" evidence="6">
    <location>
        <begin position="12"/>
        <end position="28"/>
    </location>
</feature>
<comment type="subcellular location">
    <subcellularLocation>
        <location evidence="1">Cell membrane</location>
        <topology evidence="1">Multi-pass membrane protein</topology>
    </subcellularLocation>
</comment>
<dbReference type="InterPro" id="IPR020846">
    <property type="entry name" value="MFS_dom"/>
</dbReference>
<organism evidence="8 9">
    <name type="scientific">Geitlerinema calcuttense NRMC-F 0142</name>
    <dbReference type="NCBI Taxonomy" id="2922238"/>
    <lineage>
        <taxon>Bacteria</taxon>
        <taxon>Bacillati</taxon>
        <taxon>Cyanobacteriota</taxon>
        <taxon>Cyanophyceae</taxon>
        <taxon>Geitlerinematales</taxon>
        <taxon>Geitlerinemataceae</taxon>
        <taxon>Geitlerinema</taxon>
    </lineage>
</organism>
<evidence type="ECO:0000313" key="9">
    <source>
        <dbReference type="Proteomes" id="UP001230986"/>
    </source>
</evidence>
<gene>
    <name evidence="8" type="ORF">QQ055_05445</name>
</gene>
<dbReference type="Pfam" id="PF07690">
    <property type="entry name" value="MFS_1"/>
    <property type="match status" value="1"/>
</dbReference>
<feature type="transmembrane region" description="Helical" evidence="6">
    <location>
        <begin position="365"/>
        <end position="386"/>
    </location>
</feature>
<feature type="transmembrane region" description="Helical" evidence="6">
    <location>
        <begin position="106"/>
        <end position="128"/>
    </location>
</feature>
<feature type="transmembrane region" description="Helical" evidence="6">
    <location>
        <begin position="302"/>
        <end position="321"/>
    </location>
</feature>
<keyword evidence="5 6" id="KW-0472">Membrane</keyword>
<name>A0ABT7LZU2_9CYAN</name>
<protein>
    <submittedName>
        <fullName evidence="8">MFS transporter</fullName>
    </submittedName>
</protein>
<feature type="transmembrane region" description="Helical" evidence="6">
    <location>
        <begin position="144"/>
        <end position="164"/>
    </location>
</feature>